<dbReference type="CDD" id="cd00570">
    <property type="entry name" value="GST_N_family"/>
    <property type="match status" value="1"/>
</dbReference>
<evidence type="ECO:0000313" key="6">
    <source>
        <dbReference type="EMBL" id="KYP75478.1"/>
    </source>
</evidence>
<dbReference type="PANTHER" id="PTHR44420:SF2">
    <property type="entry name" value="GLUTATHIONE S-TRANSFERASE DHAR2-RELATED"/>
    <property type="match status" value="1"/>
</dbReference>
<dbReference type="AlphaFoldDB" id="A0A151U887"/>
<sequence length="155" mass="17309">MLLLSALNSGKEDEKVKNGVIKRCEASRSEPWFDIVLFSVRSSKMALEVAVKAAVGAPNILGDCPFSQRVLLTLEEKKVSYKLHLIDLSNKPEWFLGVNPEGKVPVVQFDGKWVADSDVIVGILEEKYPQPSLLTPPEFASVYETFPSPFLLFHF</sequence>
<dbReference type="InterPro" id="IPR004045">
    <property type="entry name" value="Glutathione_S-Trfase_N"/>
</dbReference>
<dbReference type="Gene3D" id="3.40.30.10">
    <property type="entry name" value="Glutaredoxin"/>
    <property type="match status" value="1"/>
</dbReference>
<gene>
    <name evidence="6" type="ORF">KK1_008216</name>
</gene>
<dbReference type="GO" id="GO:0004364">
    <property type="term" value="F:glutathione transferase activity"/>
    <property type="evidence" value="ECO:0007669"/>
    <property type="project" value="UniProtKB-EC"/>
</dbReference>
<evidence type="ECO:0000256" key="4">
    <source>
        <dbReference type="ARBA" id="ARBA00047960"/>
    </source>
</evidence>
<dbReference type="Pfam" id="PF13409">
    <property type="entry name" value="GST_N_2"/>
    <property type="match status" value="1"/>
</dbReference>
<reference evidence="6 7" key="1">
    <citation type="journal article" date="2012" name="Nat. Biotechnol.">
        <title>Draft genome sequence of pigeonpea (Cajanus cajan), an orphan legume crop of resource-poor farmers.</title>
        <authorList>
            <person name="Varshney R.K."/>
            <person name="Chen W."/>
            <person name="Li Y."/>
            <person name="Bharti A.K."/>
            <person name="Saxena R.K."/>
            <person name="Schlueter J.A."/>
            <person name="Donoghue M.T."/>
            <person name="Azam S."/>
            <person name="Fan G."/>
            <person name="Whaley A.M."/>
            <person name="Farmer A.D."/>
            <person name="Sheridan J."/>
            <person name="Iwata A."/>
            <person name="Tuteja R."/>
            <person name="Penmetsa R.V."/>
            <person name="Wu W."/>
            <person name="Upadhyaya H.D."/>
            <person name="Yang S.P."/>
            <person name="Shah T."/>
            <person name="Saxena K.B."/>
            <person name="Michael T."/>
            <person name="McCombie W.R."/>
            <person name="Yang B."/>
            <person name="Zhang G."/>
            <person name="Yang H."/>
            <person name="Wang J."/>
            <person name="Spillane C."/>
            <person name="Cook D.R."/>
            <person name="May G.D."/>
            <person name="Xu X."/>
            <person name="Jackson S.A."/>
        </authorList>
    </citation>
    <scope>NUCLEOTIDE SEQUENCE [LARGE SCALE GENOMIC DNA]</scope>
    <source>
        <strain evidence="7">cv. Asha</strain>
    </source>
</reference>
<keyword evidence="2" id="KW-0808">Transferase</keyword>
<dbReference type="Gramene" id="C.cajan_07974.t">
    <property type="protein sequence ID" value="C.cajan_07974.t"/>
    <property type="gene ID" value="C.cajan_07974"/>
</dbReference>
<dbReference type="SUPFAM" id="SSF52833">
    <property type="entry name" value="Thioredoxin-like"/>
    <property type="match status" value="1"/>
</dbReference>
<dbReference type="GO" id="GO:0033355">
    <property type="term" value="P:ascorbate glutathione cycle"/>
    <property type="evidence" value="ECO:0007669"/>
    <property type="project" value="InterPro"/>
</dbReference>
<dbReference type="InterPro" id="IPR044627">
    <property type="entry name" value="DHAR1/2/3/4"/>
</dbReference>
<organism evidence="6 7">
    <name type="scientific">Cajanus cajan</name>
    <name type="common">Pigeon pea</name>
    <name type="synonym">Cajanus indicus</name>
    <dbReference type="NCBI Taxonomy" id="3821"/>
    <lineage>
        <taxon>Eukaryota</taxon>
        <taxon>Viridiplantae</taxon>
        <taxon>Streptophyta</taxon>
        <taxon>Embryophyta</taxon>
        <taxon>Tracheophyta</taxon>
        <taxon>Spermatophyta</taxon>
        <taxon>Magnoliopsida</taxon>
        <taxon>eudicotyledons</taxon>
        <taxon>Gunneridae</taxon>
        <taxon>Pentapetalae</taxon>
        <taxon>rosids</taxon>
        <taxon>fabids</taxon>
        <taxon>Fabales</taxon>
        <taxon>Fabaceae</taxon>
        <taxon>Papilionoideae</taxon>
        <taxon>50 kb inversion clade</taxon>
        <taxon>NPAAA clade</taxon>
        <taxon>indigoferoid/millettioid clade</taxon>
        <taxon>Phaseoleae</taxon>
        <taxon>Cajanus</taxon>
    </lineage>
</organism>
<dbReference type="Proteomes" id="UP000075243">
    <property type="component" value="Chromosome 2"/>
</dbReference>
<dbReference type="STRING" id="3821.A0A151U887"/>
<dbReference type="FunFam" id="3.40.30.10:FF:000102">
    <property type="entry name" value="Glutathione S-transferase DHAR3 chloroplastic"/>
    <property type="match status" value="1"/>
</dbReference>
<dbReference type="PROSITE" id="PS50404">
    <property type="entry name" value="GST_NTER"/>
    <property type="match status" value="1"/>
</dbReference>
<evidence type="ECO:0000256" key="3">
    <source>
        <dbReference type="ARBA" id="ARBA00024194"/>
    </source>
</evidence>
<comment type="catalytic activity">
    <reaction evidence="4">
        <text>RX + glutathione = an S-substituted glutathione + a halide anion + H(+)</text>
        <dbReference type="Rhea" id="RHEA:16437"/>
        <dbReference type="ChEBI" id="CHEBI:15378"/>
        <dbReference type="ChEBI" id="CHEBI:16042"/>
        <dbReference type="ChEBI" id="CHEBI:17792"/>
        <dbReference type="ChEBI" id="CHEBI:57925"/>
        <dbReference type="ChEBI" id="CHEBI:90779"/>
        <dbReference type="EC" id="2.5.1.18"/>
    </reaction>
</comment>
<dbReference type="EMBL" id="CM003604">
    <property type="protein sequence ID" value="KYP75478.1"/>
    <property type="molecule type" value="Genomic_DNA"/>
</dbReference>
<comment type="similarity">
    <text evidence="3">Belongs to the GST superfamily. DHAR family.</text>
</comment>
<evidence type="ECO:0000259" key="5">
    <source>
        <dbReference type="PROSITE" id="PS50404"/>
    </source>
</evidence>
<dbReference type="InterPro" id="IPR036249">
    <property type="entry name" value="Thioredoxin-like_sf"/>
</dbReference>
<protein>
    <recommendedName>
        <fullName evidence="1">glutathione transferase</fullName>
        <ecNumber evidence="1">2.5.1.18</ecNumber>
    </recommendedName>
</protein>
<evidence type="ECO:0000256" key="1">
    <source>
        <dbReference type="ARBA" id="ARBA00012452"/>
    </source>
</evidence>
<dbReference type="EC" id="2.5.1.18" evidence="1"/>
<accession>A0A151U887</accession>
<dbReference type="PANTHER" id="PTHR44420">
    <property type="entry name" value="GLUTATHIONE S-TRANSFERASE DHAR2-RELATED"/>
    <property type="match status" value="1"/>
</dbReference>
<evidence type="ECO:0000256" key="2">
    <source>
        <dbReference type="ARBA" id="ARBA00022679"/>
    </source>
</evidence>
<evidence type="ECO:0000313" key="7">
    <source>
        <dbReference type="Proteomes" id="UP000075243"/>
    </source>
</evidence>
<dbReference type="OMA" id="HWMNISK"/>
<dbReference type="GO" id="GO:0045174">
    <property type="term" value="F:glutathione dehydrogenase (ascorbate) activity"/>
    <property type="evidence" value="ECO:0007669"/>
    <property type="project" value="InterPro"/>
</dbReference>
<proteinExistence type="inferred from homology"/>
<feature type="domain" description="GST N-terminal" evidence="5">
    <location>
        <begin position="54"/>
        <end position="132"/>
    </location>
</feature>
<name>A0A151U887_CAJCA</name>
<keyword evidence="7" id="KW-1185">Reference proteome</keyword>